<dbReference type="PANTHER" id="PTHR30388:SF4">
    <property type="entry name" value="MOLYBDENUM COFACTOR INSERTION CHAPERONE PAOD"/>
    <property type="match status" value="1"/>
</dbReference>
<dbReference type="EMBL" id="JAYGGQ010000001">
    <property type="protein sequence ID" value="MEA5453895.1"/>
    <property type="molecule type" value="Genomic_DNA"/>
</dbReference>
<protein>
    <submittedName>
        <fullName evidence="4">XdhC family protein</fullName>
    </submittedName>
</protein>
<dbReference type="InterPro" id="IPR052698">
    <property type="entry name" value="MoCofactor_Util/Proc"/>
</dbReference>
<sequence length="427" mass="43383">MIELLSALPGWPPAARGERCAVATVVAASGSVPRPVGTSMLVARPSADGSAPSVLGSLSGGCVEASAIAAALEVIDDGAARLERFGYSPEDAFAVGLACGGELEVHIEPLSPAATRELASCARVPFAVVRRLAAGGQQRADDDGARPVFLDAPPAGRAGQAGAELAGEELAGALAGLFPESADAARRAAALVAPVLAQGISAVVPVEPDAGCSGLPEPGPIRLLVESRLPAPRFLVVGANDFGAALVPAAKLLGYRVTLVDARPAFAAQDRFGAADEVAVAWPHEYLLAEAAAGRLDARTVVCVLSHDPKFDVPLLDAALRLDLAYVGAMGSRRSHEQRIASLLEAGFGPLDLARLHSPIGLDLGAVTPAEVAVSVLAEVVASRAPGATGESLRDRPGRIHLVHGSPSVGADPRDAAIGRKAEPSWT</sequence>
<evidence type="ECO:0000256" key="1">
    <source>
        <dbReference type="SAM" id="MobiDB-lite"/>
    </source>
</evidence>
<dbReference type="InterPro" id="IPR003777">
    <property type="entry name" value="XdhC_CoxI"/>
</dbReference>
<dbReference type="Proteomes" id="UP001304769">
    <property type="component" value="Unassembled WGS sequence"/>
</dbReference>
<feature type="domain" description="XdhC Rossmann" evidence="3">
    <location>
        <begin position="235"/>
        <end position="380"/>
    </location>
</feature>
<dbReference type="PANTHER" id="PTHR30388">
    <property type="entry name" value="ALDEHYDE OXIDOREDUCTASE MOLYBDENUM COFACTOR ASSEMBLY PROTEIN"/>
    <property type="match status" value="1"/>
</dbReference>
<organism evidence="4 5">
    <name type="scientific">Sinomonas terricola</name>
    <dbReference type="NCBI Taxonomy" id="3110330"/>
    <lineage>
        <taxon>Bacteria</taxon>
        <taxon>Bacillati</taxon>
        <taxon>Actinomycetota</taxon>
        <taxon>Actinomycetes</taxon>
        <taxon>Micrococcales</taxon>
        <taxon>Micrococcaceae</taxon>
        <taxon>Sinomonas</taxon>
    </lineage>
</organism>
<gene>
    <name evidence="4" type="ORF">SPF06_04090</name>
</gene>
<feature type="domain" description="XdhC- CoxI" evidence="2">
    <location>
        <begin position="15"/>
        <end position="86"/>
    </location>
</feature>
<feature type="region of interest" description="Disordered" evidence="1">
    <location>
        <begin position="387"/>
        <end position="427"/>
    </location>
</feature>
<reference evidence="4 5" key="1">
    <citation type="submission" date="2023-12" db="EMBL/GenBank/DDBJ databases">
        <title>Sinomonas terricola sp. nov, isolated from litchi orchard soil in Guangdong, PR China.</title>
        <authorList>
            <person name="Jiaxin W."/>
            <person name="Yang Z."/>
            <person name="Honghui Z."/>
        </authorList>
    </citation>
    <scope>NUCLEOTIDE SEQUENCE [LARGE SCALE GENOMIC DNA]</scope>
    <source>
        <strain evidence="4 5">JGH33</strain>
    </source>
</reference>
<dbReference type="RefSeq" id="WP_323277641.1">
    <property type="nucleotide sequence ID" value="NZ_JAYGGQ010000001.1"/>
</dbReference>
<evidence type="ECO:0000259" key="3">
    <source>
        <dbReference type="Pfam" id="PF13478"/>
    </source>
</evidence>
<feature type="compositionally biased region" description="Basic and acidic residues" evidence="1">
    <location>
        <begin position="412"/>
        <end position="427"/>
    </location>
</feature>
<dbReference type="InterPro" id="IPR027051">
    <property type="entry name" value="XdhC_Rossmann_dom"/>
</dbReference>
<name>A0ABU5T2M1_9MICC</name>
<dbReference type="Pfam" id="PF02625">
    <property type="entry name" value="XdhC_CoxI"/>
    <property type="match status" value="1"/>
</dbReference>
<keyword evidence="5" id="KW-1185">Reference proteome</keyword>
<comment type="caution">
    <text evidence="4">The sequence shown here is derived from an EMBL/GenBank/DDBJ whole genome shotgun (WGS) entry which is preliminary data.</text>
</comment>
<dbReference type="Gene3D" id="3.40.50.720">
    <property type="entry name" value="NAD(P)-binding Rossmann-like Domain"/>
    <property type="match status" value="1"/>
</dbReference>
<evidence type="ECO:0000259" key="2">
    <source>
        <dbReference type="Pfam" id="PF02625"/>
    </source>
</evidence>
<proteinExistence type="predicted"/>
<accession>A0ABU5T2M1</accession>
<dbReference type="Pfam" id="PF13478">
    <property type="entry name" value="XdhC_C"/>
    <property type="match status" value="1"/>
</dbReference>
<evidence type="ECO:0000313" key="4">
    <source>
        <dbReference type="EMBL" id="MEA5453895.1"/>
    </source>
</evidence>
<evidence type="ECO:0000313" key="5">
    <source>
        <dbReference type="Proteomes" id="UP001304769"/>
    </source>
</evidence>